<evidence type="ECO:0000259" key="3">
    <source>
        <dbReference type="Pfam" id="PF04825"/>
    </source>
</evidence>
<accession>A0A0L7RHH5</accession>
<dbReference type="EMBL" id="KQ414592">
    <property type="protein sequence ID" value="KOC70181.1"/>
    <property type="molecule type" value="Genomic_DNA"/>
</dbReference>
<dbReference type="InterPro" id="IPR039781">
    <property type="entry name" value="Rad21/Rec8-like"/>
</dbReference>
<reference evidence="4 5" key="1">
    <citation type="submission" date="2015-07" db="EMBL/GenBank/DDBJ databases">
        <title>The genome of Habropoda laboriosa.</title>
        <authorList>
            <person name="Pan H."/>
            <person name="Kapheim K."/>
        </authorList>
    </citation>
    <scope>NUCLEOTIDE SEQUENCE [LARGE SCALE GENOMIC DNA]</scope>
    <source>
        <strain evidence="4">0110345459</strain>
    </source>
</reference>
<evidence type="ECO:0000313" key="4">
    <source>
        <dbReference type="EMBL" id="KOC70181.1"/>
    </source>
</evidence>
<protein>
    <submittedName>
        <fullName evidence="4">Meiotic recombination protein REC8 like protein</fullName>
    </submittedName>
</protein>
<organism evidence="4 5">
    <name type="scientific">Habropoda laboriosa</name>
    <dbReference type="NCBI Taxonomy" id="597456"/>
    <lineage>
        <taxon>Eukaryota</taxon>
        <taxon>Metazoa</taxon>
        <taxon>Ecdysozoa</taxon>
        <taxon>Arthropoda</taxon>
        <taxon>Hexapoda</taxon>
        <taxon>Insecta</taxon>
        <taxon>Pterygota</taxon>
        <taxon>Neoptera</taxon>
        <taxon>Endopterygota</taxon>
        <taxon>Hymenoptera</taxon>
        <taxon>Apocrita</taxon>
        <taxon>Aculeata</taxon>
        <taxon>Apoidea</taxon>
        <taxon>Anthophila</taxon>
        <taxon>Apidae</taxon>
        <taxon>Habropoda</taxon>
    </lineage>
</organism>
<dbReference type="AlphaFoldDB" id="A0A0L7RHH5"/>
<sequence>MFYAPELLSLRRKGKLARCWLAATVSEKMFKQTCKPALIKNMDVSLICEEILSTIELRNGRKCGRFSLYLSSQLMYGVTKILFYQAKFFQEKCYITIISHRHKELNAAAALELPEVPPINELFRNLEVSSNLHLITEEPYTSVVEQMQGEMNFGVLSTYEMEKFLLPVVEGLSLLVFHIFTNSTILNLSNFIILSFKKTRLAFAKKDQHETLVVIEDNEITKHAPSTPKKRTLKSLAGTPTKKRKISPPVELVVPIKPSSVLLPEPVPEPVPICELVPEVQEILPDLLTVELTKVTKHKKRKFFDTQTKLSDIAMRKYISNVRAHTLEQYLFASTLPSAQEYLTRPSTKILNTLWGETLTKRFKQYLLKPIVVQDELQYVPDFEVRETIAGDTVRADSLSKLRDQTAELSSKIVITTTETTDPSRTLEKTLITEDYRDKERGELRKETKEFEESVVELPDISSFEEKIGYKLNV</sequence>
<dbReference type="Pfam" id="PF04825">
    <property type="entry name" value="Rad21_Rec8_N"/>
    <property type="match status" value="1"/>
</dbReference>
<dbReference type="GO" id="GO:0006302">
    <property type="term" value="P:double-strand break repair"/>
    <property type="evidence" value="ECO:0007669"/>
    <property type="project" value="TreeGrafter"/>
</dbReference>
<comment type="subcellular location">
    <subcellularLocation>
        <location evidence="1">Nucleus</location>
    </subcellularLocation>
</comment>
<gene>
    <name evidence="4" type="ORF">WH47_08527</name>
</gene>
<dbReference type="GO" id="GO:0030893">
    <property type="term" value="C:meiotic cohesin complex"/>
    <property type="evidence" value="ECO:0007669"/>
    <property type="project" value="TreeGrafter"/>
</dbReference>
<feature type="domain" description="Rad21/Rec8-like protein N-terminal" evidence="3">
    <location>
        <begin position="1"/>
        <end position="96"/>
    </location>
</feature>
<evidence type="ECO:0000256" key="1">
    <source>
        <dbReference type="ARBA" id="ARBA00004123"/>
    </source>
</evidence>
<dbReference type="InterPro" id="IPR006910">
    <property type="entry name" value="Rad21_Rec8_N"/>
</dbReference>
<dbReference type="GO" id="GO:0051177">
    <property type="term" value="P:meiotic sister chromatid cohesion"/>
    <property type="evidence" value="ECO:0007669"/>
    <property type="project" value="TreeGrafter"/>
</dbReference>
<dbReference type="GO" id="GO:0003682">
    <property type="term" value="F:chromatin binding"/>
    <property type="evidence" value="ECO:0007669"/>
    <property type="project" value="TreeGrafter"/>
</dbReference>
<dbReference type="Proteomes" id="UP000053825">
    <property type="component" value="Unassembled WGS sequence"/>
</dbReference>
<evidence type="ECO:0000313" key="5">
    <source>
        <dbReference type="Proteomes" id="UP000053825"/>
    </source>
</evidence>
<name>A0A0L7RHH5_9HYME</name>
<keyword evidence="5" id="KW-1185">Reference proteome</keyword>
<dbReference type="PANTHER" id="PTHR12585">
    <property type="entry name" value="SCC1 / RAD21 FAMILY MEMBER"/>
    <property type="match status" value="1"/>
</dbReference>
<proteinExistence type="predicted"/>
<dbReference type="STRING" id="597456.A0A0L7RHH5"/>
<dbReference type="PANTHER" id="PTHR12585:SF27">
    <property type="entry name" value="MEIOTIC RECOMBINATION PROTEIN REC8 HOMOLOG"/>
    <property type="match status" value="1"/>
</dbReference>
<keyword evidence="2" id="KW-0539">Nucleus</keyword>
<dbReference type="GO" id="GO:0005634">
    <property type="term" value="C:nucleus"/>
    <property type="evidence" value="ECO:0007669"/>
    <property type="project" value="UniProtKB-SubCell"/>
</dbReference>
<evidence type="ECO:0000256" key="2">
    <source>
        <dbReference type="ARBA" id="ARBA00023242"/>
    </source>
</evidence>